<dbReference type="InterPro" id="IPR052618">
    <property type="entry name" value="ComplexI_NDUFA12"/>
</dbReference>
<reference evidence="3" key="2">
    <citation type="submission" date="2023-06" db="EMBL/GenBank/DDBJ databases">
        <authorList>
            <consortium name="Lawrence Berkeley National Laboratory"/>
            <person name="Mondo S.J."/>
            <person name="Hensen N."/>
            <person name="Bonometti L."/>
            <person name="Westerberg I."/>
            <person name="Brannstrom I.O."/>
            <person name="Guillou S."/>
            <person name="Cros-Aarteil S."/>
            <person name="Calhoun S."/>
            <person name="Haridas S."/>
            <person name="Kuo A."/>
            <person name="Pangilinan J."/>
            <person name="Riley R."/>
            <person name="Labutti K."/>
            <person name="Andreopoulos B."/>
            <person name="Lipzen A."/>
            <person name="Chen C."/>
            <person name="Yanf M."/>
            <person name="Daum C."/>
            <person name="Ng V."/>
            <person name="Clum A."/>
            <person name="Steindorff A."/>
            <person name="Ohm R."/>
            <person name="Martin F."/>
            <person name="Silar P."/>
            <person name="Natvig D."/>
            <person name="Lalanne C."/>
            <person name="Gautier V."/>
            <person name="Ament-Velasquez S.L."/>
            <person name="Kruys A."/>
            <person name="Hutchinson M.I."/>
            <person name="Powell A.J."/>
            <person name="Barry K."/>
            <person name="Miller A.N."/>
            <person name="Grigoriev I.V."/>
            <person name="Debuchy R."/>
            <person name="Gladieux P."/>
            <person name="Thoren M.H."/>
            <person name="Johannesson H."/>
        </authorList>
    </citation>
    <scope>NUCLEOTIDE SEQUENCE</scope>
    <source>
        <strain evidence="3">PSN324</strain>
    </source>
</reference>
<sequence>MLQPPPLSPFLRAYYRWKALRLPWRRQFLVGLDLKNNTFWEFRDRGTPAPNGNSSPNTSPQVRWRRIVYPPAGSKLHPSEIQISPAWHQWLRHTRPSPPSLSEQAADVVRQEQMKVLAAQADARWAAKPGYVDAPGEAVRKPPLVGGGMVVERGEMEQAKEQQAQGKVEGKAQGKDEGEELRDQRKKTWERMQERAGSNQGKQDPWKQADAATAAQKGGAGGQSGEWQPEGWKPAARK</sequence>
<evidence type="ECO:0000313" key="3">
    <source>
        <dbReference type="EMBL" id="KAK4458781.1"/>
    </source>
</evidence>
<dbReference type="PANTHER" id="PTHR32470">
    <property type="entry name" value="ADH DEHYDROGENASE [UBIQUINONE] 1 ALPHA SUBCOMPLEX ASSEMBLY FACTOR 2"/>
    <property type="match status" value="1"/>
</dbReference>
<accession>A0AAV9HI83</accession>
<proteinExistence type="inferred from homology"/>
<organism evidence="3 4">
    <name type="scientific">Cladorrhinum samala</name>
    <dbReference type="NCBI Taxonomy" id="585594"/>
    <lineage>
        <taxon>Eukaryota</taxon>
        <taxon>Fungi</taxon>
        <taxon>Dikarya</taxon>
        <taxon>Ascomycota</taxon>
        <taxon>Pezizomycotina</taxon>
        <taxon>Sordariomycetes</taxon>
        <taxon>Sordariomycetidae</taxon>
        <taxon>Sordariales</taxon>
        <taxon>Podosporaceae</taxon>
        <taxon>Cladorrhinum</taxon>
    </lineage>
</organism>
<feature type="region of interest" description="Disordered" evidence="2">
    <location>
        <begin position="156"/>
        <end position="238"/>
    </location>
</feature>
<dbReference type="GO" id="GO:0032981">
    <property type="term" value="P:mitochondrial respiratory chain complex I assembly"/>
    <property type="evidence" value="ECO:0007669"/>
    <property type="project" value="TreeGrafter"/>
</dbReference>
<evidence type="ECO:0000313" key="4">
    <source>
        <dbReference type="Proteomes" id="UP001321749"/>
    </source>
</evidence>
<comment type="caution">
    <text evidence="3">The sequence shown here is derived from an EMBL/GenBank/DDBJ whole genome shotgun (WGS) entry which is preliminary data.</text>
</comment>
<feature type="compositionally biased region" description="Low complexity" evidence="2">
    <location>
        <begin position="208"/>
        <end position="217"/>
    </location>
</feature>
<dbReference type="Pfam" id="PF05071">
    <property type="entry name" value="NDUFA12"/>
    <property type="match status" value="1"/>
</dbReference>
<evidence type="ECO:0000256" key="2">
    <source>
        <dbReference type="SAM" id="MobiDB-lite"/>
    </source>
</evidence>
<dbReference type="GO" id="GO:0045271">
    <property type="term" value="C:respiratory chain complex I"/>
    <property type="evidence" value="ECO:0007669"/>
    <property type="project" value="InterPro"/>
</dbReference>
<comment type="similarity">
    <text evidence="1">Belongs to the complex I NDUFA12 subunit family.</text>
</comment>
<feature type="compositionally biased region" description="Basic and acidic residues" evidence="2">
    <location>
        <begin position="168"/>
        <end position="194"/>
    </location>
</feature>
<dbReference type="InterPro" id="IPR007763">
    <property type="entry name" value="NDUFA12"/>
</dbReference>
<evidence type="ECO:0000256" key="1">
    <source>
        <dbReference type="ARBA" id="ARBA00007355"/>
    </source>
</evidence>
<protein>
    <submittedName>
        <fullName evidence="3">NADH-ubiquinone oxidoreductase assembly factor N7BML</fullName>
    </submittedName>
</protein>
<dbReference type="AlphaFoldDB" id="A0AAV9HI83"/>
<dbReference type="GO" id="GO:0005739">
    <property type="term" value="C:mitochondrion"/>
    <property type="evidence" value="ECO:0007669"/>
    <property type="project" value="TreeGrafter"/>
</dbReference>
<reference evidence="3" key="1">
    <citation type="journal article" date="2023" name="Mol. Phylogenet. Evol.">
        <title>Genome-scale phylogeny and comparative genomics of the fungal order Sordariales.</title>
        <authorList>
            <person name="Hensen N."/>
            <person name="Bonometti L."/>
            <person name="Westerberg I."/>
            <person name="Brannstrom I.O."/>
            <person name="Guillou S."/>
            <person name="Cros-Aarteil S."/>
            <person name="Calhoun S."/>
            <person name="Haridas S."/>
            <person name="Kuo A."/>
            <person name="Mondo S."/>
            <person name="Pangilinan J."/>
            <person name="Riley R."/>
            <person name="LaButti K."/>
            <person name="Andreopoulos B."/>
            <person name="Lipzen A."/>
            <person name="Chen C."/>
            <person name="Yan M."/>
            <person name="Daum C."/>
            <person name="Ng V."/>
            <person name="Clum A."/>
            <person name="Steindorff A."/>
            <person name="Ohm R.A."/>
            <person name="Martin F."/>
            <person name="Silar P."/>
            <person name="Natvig D.O."/>
            <person name="Lalanne C."/>
            <person name="Gautier V."/>
            <person name="Ament-Velasquez S.L."/>
            <person name="Kruys A."/>
            <person name="Hutchinson M.I."/>
            <person name="Powell A.J."/>
            <person name="Barry K."/>
            <person name="Miller A.N."/>
            <person name="Grigoriev I.V."/>
            <person name="Debuchy R."/>
            <person name="Gladieux P."/>
            <person name="Hiltunen Thoren M."/>
            <person name="Johannesson H."/>
        </authorList>
    </citation>
    <scope>NUCLEOTIDE SEQUENCE</scope>
    <source>
        <strain evidence="3">PSN324</strain>
    </source>
</reference>
<dbReference type="EMBL" id="MU865057">
    <property type="protein sequence ID" value="KAK4458781.1"/>
    <property type="molecule type" value="Genomic_DNA"/>
</dbReference>
<gene>
    <name evidence="3" type="ORF">QBC42DRAFT_276047</name>
</gene>
<keyword evidence="4" id="KW-1185">Reference proteome</keyword>
<name>A0AAV9HI83_9PEZI</name>
<dbReference type="PANTHER" id="PTHR32470:SF2">
    <property type="entry name" value="NADH DEHYDROGENASE [UBIQUINONE] 1 ALPHA SUBCOMPLEX ASSEMBLY FACTOR 2"/>
    <property type="match status" value="1"/>
</dbReference>
<dbReference type="Proteomes" id="UP001321749">
    <property type="component" value="Unassembled WGS sequence"/>
</dbReference>